<name>A0ABR1IRN9_9AGAR</name>
<comment type="caution">
    <text evidence="2">The sequence shown here is derived from an EMBL/GenBank/DDBJ whole genome shotgun (WGS) entry which is preliminary data.</text>
</comment>
<sequence>MSYDSSLQSLANPADLSLASLPSDFSTPPRPGSKLGSGGRPSLRVPSTSSGTTAPSSAQVSTPSPPASSVSAAAAFLRKNKNGSSGISSTLSRRYTNASTSEEDADADPEAEHDVEGAEKSLKWGEGISSLDTPVATRNNSSKDIKGGAKTKGTPGKGTGTLTLRDQEKVCISLVYSIFLC</sequence>
<evidence type="ECO:0000313" key="3">
    <source>
        <dbReference type="Proteomes" id="UP001498398"/>
    </source>
</evidence>
<gene>
    <name evidence="2" type="ORF">VKT23_018761</name>
</gene>
<reference evidence="2 3" key="1">
    <citation type="submission" date="2024-01" db="EMBL/GenBank/DDBJ databases">
        <title>A draft genome for the cacao thread blight pathogen Marasmiellus scandens.</title>
        <authorList>
            <person name="Baruah I.K."/>
            <person name="Leung J."/>
            <person name="Bukari Y."/>
            <person name="Amoako-Attah I."/>
            <person name="Meinhardt L.W."/>
            <person name="Bailey B.A."/>
            <person name="Cohen S.P."/>
        </authorList>
    </citation>
    <scope>NUCLEOTIDE SEQUENCE [LARGE SCALE GENOMIC DNA]</scope>
    <source>
        <strain evidence="2 3">GH-19</strain>
    </source>
</reference>
<feature type="compositionally biased region" description="Polar residues" evidence="1">
    <location>
        <begin position="130"/>
        <end position="140"/>
    </location>
</feature>
<evidence type="ECO:0000313" key="2">
    <source>
        <dbReference type="EMBL" id="KAK7437138.1"/>
    </source>
</evidence>
<evidence type="ECO:0000256" key="1">
    <source>
        <dbReference type="SAM" id="MobiDB-lite"/>
    </source>
</evidence>
<feature type="region of interest" description="Disordered" evidence="1">
    <location>
        <begin position="18"/>
        <end position="160"/>
    </location>
</feature>
<keyword evidence="3" id="KW-1185">Reference proteome</keyword>
<proteinExistence type="predicted"/>
<feature type="compositionally biased region" description="Polar residues" evidence="1">
    <location>
        <begin position="82"/>
        <end position="100"/>
    </location>
</feature>
<dbReference type="Proteomes" id="UP001498398">
    <property type="component" value="Unassembled WGS sequence"/>
</dbReference>
<feature type="compositionally biased region" description="Basic and acidic residues" evidence="1">
    <location>
        <begin position="110"/>
        <end position="123"/>
    </location>
</feature>
<dbReference type="EMBL" id="JBANRG010000088">
    <property type="protein sequence ID" value="KAK7437138.1"/>
    <property type="molecule type" value="Genomic_DNA"/>
</dbReference>
<accession>A0ABR1IRN9</accession>
<protein>
    <submittedName>
        <fullName evidence="2">Uncharacterized protein</fullName>
    </submittedName>
</protein>
<feature type="compositionally biased region" description="Low complexity" evidence="1">
    <location>
        <begin position="46"/>
        <end position="75"/>
    </location>
</feature>
<organism evidence="2 3">
    <name type="scientific">Marasmiellus scandens</name>
    <dbReference type="NCBI Taxonomy" id="2682957"/>
    <lineage>
        <taxon>Eukaryota</taxon>
        <taxon>Fungi</taxon>
        <taxon>Dikarya</taxon>
        <taxon>Basidiomycota</taxon>
        <taxon>Agaricomycotina</taxon>
        <taxon>Agaricomycetes</taxon>
        <taxon>Agaricomycetidae</taxon>
        <taxon>Agaricales</taxon>
        <taxon>Marasmiineae</taxon>
        <taxon>Omphalotaceae</taxon>
        <taxon>Marasmiellus</taxon>
    </lineage>
</organism>